<organism evidence="2 3">
    <name type="scientific">Aliishimia ponticola</name>
    <dbReference type="NCBI Taxonomy" id="2499833"/>
    <lineage>
        <taxon>Bacteria</taxon>
        <taxon>Pseudomonadati</taxon>
        <taxon>Pseudomonadota</taxon>
        <taxon>Alphaproteobacteria</taxon>
        <taxon>Rhodobacterales</taxon>
        <taxon>Paracoccaceae</taxon>
        <taxon>Aliishimia</taxon>
    </lineage>
</organism>
<keyword evidence="1" id="KW-1133">Transmembrane helix</keyword>
<protein>
    <submittedName>
        <fullName evidence="2">DUF2484 family protein</fullName>
    </submittedName>
</protein>
<comment type="caution">
    <text evidence="2">The sequence shown here is derived from an EMBL/GenBank/DDBJ whole genome shotgun (WGS) entry which is preliminary data.</text>
</comment>
<dbReference type="AlphaFoldDB" id="A0A4S4NHA0"/>
<feature type="transmembrane region" description="Helical" evidence="1">
    <location>
        <begin position="29"/>
        <end position="47"/>
    </location>
</feature>
<proteinExistence type="predicted"/>
<dbReference type="InterPro" id="IPR018919">
    <property type="entry name" value="DUF2484"/>
</dbReference>
<evidence type="ECO:0000313" key="3">
    <source>
        <dbReference type="Proteomes" id="UP000306602"/>
    </source>
</evidence>
<gene>
    <name evidence="2" type="ORF">E4Z66_05725</name>
</gene>
<dbReference type="EMBL" id="SRKY01000001">
    <property type="protein sequence ID" value="THH39056.1"/>
    <property type="molecule type" value="Genomic_DNA"/>
</dbReference>
<evidence type="ECO:0000256" key="1">
    <source>
        <dbReference type="SAM" id="Phobius"/>
    </source>
</evidence>
<reference evidence="2 3" key="1">
    <citation type="submission" date="2019-04" db="EMBL/GenBank/DDBJ databases">
        <title>Shimia ponticola sp. nov., isolated from seawater.</title>
        <authorList>
            <person name="Kim Y.-O."/>
            <person name="Yoon J.-H."/>
        </authorList>
    </citation>
    <scope>NUCLEOTIDE SEQUENCE [LARGE SCALE GENOMIC DNA]</scope>
    <source>
        <strain evidence="2 3">MYP11</strain>
    </source>
</reference>
<dbReference type="OrthoDB" id="7862849at2"/>
<dbReference type="RefSeq" id="WP_136461974.1">
    <property type="nucleotide sequence ID" value="NZ_SRKY01000001.1"/>
</dbReference>
<keyword evidence="1" id="KW-0472">Membrane</keyword>
<name>A0A4S4NHA0_9RHOB</name>
<dbReference type="Proteomes" id="UP000306602">
    <property type="component" value="Unassembled WGS sequence"/>
</dbReference>
<feature type="transmembrane region" description="Helical" evidence="1">
    <location>
        <begin position="52"/>
        <end position="73"/>
    </location>
</feature>
<evidence type="ECO:0000313" key="2">
    <source>
        <dbReference type="EMBL" id="THH39056.1"/>
    </source>
</evidence>
<sequence length="87" mass="9742">MSLPLILACLWAVVANVIAMFPSRDNHWRNAYILIAIGIPILVAIGYRHGVLLALLVMVAGMSILRWPMIYLMRWLRGLLSGKGRSL</sequence>
<accession>A0A4S4NHA0</accession>
<keyword evidence="3" id="KW-1185">Reference proteome</keyword>
<dbReference type="Pfam" id="PF10658">
    <property type="entry name" value="DUF2484"/>
    <property type="match status" value="1"/>
</dbReference>
<keyword evidence="1" id="KW-0812">Transmembrane</keyword>